<dbReference type="GO" id="GO:0005524">
    <property type="term" value="F:ATP binding"/>
    <property type="evidence" value="ECO:0007669"/>
    <property type="project" value="UniProtKB-KW"/>
</dbReference>
<dbReference type="PROSITE" id="PS50011">
    <property type="entry name" value="PROTEIN_KINASE_DOM"/>
    <property type="match status" value="1"/>
</dbReference>
<evidence type="ECO:0000256" key="7">
    <source>
        <dbReference type="ARBA" id="ARBA00022741"/>
    </source>
</evidence>
<reference evidence="23" key="1">
    <citation type="submission" date="2013-01" db="EMBL/GenBank/DDBJ databases">
        <title>Draft Genome Sequence of a Mulberry Tree, Morus notabilis C.K. Schneid.</title>
        <authorList>
            <person name="He N."/>
            <person name="Zhao S."/>
        </authorList>
    </citation>
    <scope>NUCLEOTIDE SEQUENCE</scope>
</reference>
<feature type="domain" description="Apple" evidence="21">
    <location>
        <begin position="349"/>
        <end position="432"/>
    </location>
</feature>
<proteinExistence type="inferred from homology"/>
<dbReference type="InterPro" id="IPR000858">
    <property type="entry name" value="S_locus_glycoprot_dom"/>
</dbReference>
<dbReference type="STRING" id="981085.W9QJS9"/>
<dbReference type="GO" id="GO:0106310">
    <property type="term" value="F:protein serine kinase activity"/>
    <property type="evidence" value="ECO:0007669"/>
    <property type="project" value="RHEA"/>
</dbReference>
<dbReference type="Proteomes" id="UP000030645">
    <property type="component" value="Unassembled WGS sequence"/>
</dbReference>
<dbReference type="InterPro" id="IPR000719">
    <property type="entry name" value="Prot_kinase_dom"/>
</dbReference>
<dbReference type="PROSITE" id="PS00108">
    <property type="entry name" value="PROTEIN_KINASE_ST"/>
    <property type="match status" value="1"/>
</dbReference>
<evidence type="ECO:0000313" key="23">
    <source>
        <dbReference type="Proteomes" id="UP000030645"/>
    </source>
</evidence>
<evidence type="ECO:0000256" key="4">
    <source>
        <dbReference type="ARBA" id="ARBA00022679"/>
    </source>
</evidence>
<evidence type="ECO:0000256" key="1">
    <source>
        <dbReference type="ARBA" id="ARBA00004251"/>
    </source>
</evidence>
<comment type="catalytic activity">
    <reaction evidence="15 16">
        <text>L-seryl-[protein] + ATP = O-phospho-L-seryl-[protein] + ADP + H(+)</text>
        <dbReference type="Rhea" id="RHEA:17989"/>
        <dbReference type="Rhea" id="RHEA-COMP:9863"/>
        <dbReference type="Rhea" id="RHEA-COMP:11604"/>
        <dbReference type="ChEBI" id="CHEBI:15378"/>
        <dbReference type="ChEBI" id="CHEBI:29999"/>
        <dbReference type="ChEBI" id="CHEBI:30616"/>
        <dbReference type="ChEBI" id="CHEBI:83421"/>
        <dbReference type="ChEBI" id="CHEBI:456216"/>
        <dbReference type="EC" id="2.7.11.1"/>
    </reaction>
</comment>
<dbReference type="GO" id="GO:0048544">
    <property type="term" value="P:recognition of pollen"/>
    <property type="evidence" value="ECO:0007669"/>
    <property type="project" value="InterPro"/>
</dbReference>
<gene>
    <name evidence="22" type="ORF">L484_006134</name>
</gene>
<evidence type="ECO:0000256" key="5">
    <source>
        <dbReference type="ARBA" id="ARBA00022692"/>
    </source>
</evidence>
<dbReference type="CDD" id="cd14066">
    <property type="entry name" value="STKc_IRAK"/>
    <property type="match status" value="1"/>
</dbReference>
<dbReference type="InterPro" id="IPR003609">
    <property type="entry name" value="Pan_app"/>
</dbReference>
<protein>
    <recommendedName>
        <fullName evidence="16">Receptor-like serine/threonine-protein kinase</fullName>
        <ecNumber evidence="16">2.7.11.1</ecNumber>
    </recommendedName>
</protein>
<evidence type="ECO:0000256" key="8">
    <source>
        <dbReference type="ARBA" id="ARBA00022777"/>
    </source>
</evidence>
<dbReference type="SMART" id="SM00473">
    <property type="entry name" value="PAN_AP"/>
    <property type="match status" value="1"/>
</dbReference>
<evidence type="ECO:0000256" key="3">
    <source>
        <dbReference type="ARBA" id="ARBA00022527"/>
    </source>
</evidence>
<keyword evidence="12" id="KW-1015">Disulfide bond</keyword>
<dbReference type="Pfam" id="PF07714">
    <property type="entry name" value="PK_Tyr_Ser-Thr"/>
    <property type="match status" value="1"/>
</dbReference>
<dbReference type="PANTHER" id="PTHR27002">
    <property type="entry name" value="RECEPTOR-LIKE SERINE/THREONINE-PROTEIN KINASE SD1-8"/>
    <property type="match status" value="1"/>
</dbReference>
<feature type="domain" description="Protein kinase" evidence="19">
    <location>
        <begin position="504"/>
        <end position="790"/>
    </location>
</feature>
<dbReference type="EMBL" id="KE343390">
    <property type="protein sequence ID" value="EXB28512.1"/>
    <property type="molecule type" value="Genomic_DNA"/>
</dbReference>
<keyword evidence="2" id="KW-1003">Cell membrane</keyword>
<dbReference type="SUPFAM" id="SSF56112">
    <property type="entry name" value="Protein kinase-like (PK-like)"/>
    <property type="match status" value="1"/>
</dbReference>
<evidence type="ECO:0000259" key="21">
    <source>
        <dbReference type="PROSITE" id="PS50948"/>
    </source>
</evidence>
<keyword evidence="6 18" id="KW-0732">Signal</keyword>
<dbReference type="InterPro" id="IPR036426">
    <property type="entry name" value="Bulb-type_lectin_dom_sf"/>
</dbReference>
<evidence type="ECO:0000256" key="17">
    <source>
        <dbReference type="SAM" id="Phobius"/>
    </source>
</evidence>
<keyword evidence="9 16" id="KW-0067">ATP-binding</keyword>
<keyword evidence="3 16" id="KW-0723">Serine/threonine-protein kinase</keyword>
<dbReference type="Pfam" id="PF08276">
    <property type="entry name" value="PAN_2"/>
    <property type="match status" value="1"/>
</dbReference>
<dbReference type="FunFam" id="3.30.200.20:FF:000195">
    <property type="entry name" value="G-type lectin S-receptor-like serine/threonine-protein kinase"/>
    <property type="match status" value="1"/>
</dbReference>
<dbReference type="PROSITE" id="PS50948">
    <property type="entry name" value="PAN"/>
    <property type="match status" value="1"/>
</dbReference>
<dbReference type="AlphaFoldDB" id="W9QJS9"/>
<dbReference type="InterPro" id="IPR024171">
    <property type="entry name" value="SRK-like_kinase"/>
</dbReference>
<dbReference type="Gene3D" id="1.10.510.10">
    <property type="entry name" value="Transferase(Phosphotransferase) domain 1"/>
    <property type="match status" value="1"/>
</dbReference>
<dbReference type="Pfam" id="PF00954">
    <property type="entry name" value="S_locus_glycop"/>
    <property type="match status" value="1"/>
</dbReference>
<evidence type="ECO:0000259" key="20">
    <source>
        <dbReference type="PROSITE" id="PS50927"/>
    </source>
</evidence>
<evidence type="ECO:0000256" key="16">
    <source>
        <dbReference type="PIRNR" id="PIRNR000641"/>
    </source>
</evidence>
<dbReference type="InterPro" id="IPR021820">
    <property type="entry name" value="S-locus_recpt_kinase_C"/>
</dbReference>
<feature type="transmembrane region" description="Helical" evidence="17">
    <location>
        <begin position="450"/>
        <end position="470"/>
    </location>
</feature>
<evidence type="ECO:0000256" key="12">
    <source>
        <dbReference type="ARBA" id="ARBA00023157"/>
    </source>
</evidence>
<keyword evidence="13" id="KW-0325">Glycoprotein</keyword>
<keyword evidence="22" id="KW-0675">Receptor</keyword>
<dbReference type="CDD" id="cd00028">
    <property type="entry name" value="B_lectin"/>
    <property type="match status" value="1"/>
</dbReference>
<dbReference type="PIRSF" id="PIRSF000641">
    <property type="entry name" value="SRK"/>
    <property type="match status" value="1"/>
</dbReference>
<dbReference type="InterPro" id="IPR008271">
    <property type="entry name" value="Ser/Thr_kinase_AS"/>
</dbReference>
<keyword evidence="7 16" id="KW-0547">Nucleotide-binding</keyword>
<evidence type="ECO:0000256" key="11">
    <source>
        <dbReference type="ARBA" id="ARBA00023136"/>
    </source>
</evidence>
<keyword evidence="4 16" id="KW-0808">Transferase</keyword>
<evidence type="ECO:0000313" key="22">
    <source>
        <dbReference type="EMBL" id="EXB28512.1"/>
    </source>
</evidence>
<dbReference type="SMART" id="SM00220">
    <property type="entry name" value="S_TKc"/>
    <property type="match status" value="1"/>
</dbReference>
<feature type="chain" id="PRO_5004928728" description="Receptor-like serine/threonine-protein kinase" evidence="18">
    <location>
        <begin position="26"/>
        <end position="820"/>
    </location>
</feature>
<dbReference type="Gene3D" id="3.30.200.20">
    <property type="entry name" value="Phosphorylase Kinase, domain 1"/>
    <property type="match status" value="1"/>
</dbReference>
<dbReference type="PROSITE" id="PS50927">
    <property type="entry name" value="BULB_LECTIN"/>
    <property type="match status" value="1"/>
</dbReference>
<evidence type="ECO:0000256" key="18">
    <source>
        <dbReference type="SAM" id="SignalP"/>
    </source>
</evidence>
<keyword evidence="5 17" id="KW-0812">Transmembrane</keyword>
<evidence type="ECO:0000256" key="15">
    <source>
        <dbReference type="ARBA" id="ARBA00048679"/>
    </source>
</evidence>
<evidence type="ECO:0000256" key="6">
    <source>
        <dbReference type="ARBA" id="ARBA00022729"/>
    </source>
</evidence>
<evidence type="ECO:0000256" key="14">
    <source>
        <dbReference type="ARBA" id="ARBA00047899"/>
    </source>
</evidence>
<keyword evidence="23" id="KW-1185">Reference proteome</keyword>
<comment type="catalytic activity">
    <reaction evidence="14 16">
        <text>L-threonyl-[protein] + ATP = O-phospho-L-threonyl-[protein] + ADP + H(+)</text>
        <dbReference type="Rhea" id="RHEA:46608"/>
        <dbReference type="Rhea" id="RHEA-COMP:11060"/>
        <dbReference type="Rhea" id="RHEA-COMP:11605"/>
        <dbReference type="ChEBI" id="CHEBI:15378"/>
        <dbReference type="ChEBI" id="CHEBI:30013"/>
        <dbReference type="ChEBI" id="CHEBI:30616"/>
        <dbReference type="ChEBI" id="CHEBI:61977"/>
        <dbReference type="ChEBI" id="CHEBI:456216"/>
        <dbReference type="EC" id="2.7.11.1"/>
    </reaction>
</comment>
<dbReference type="Pfam" id="PF11883">
    <property type="entry name" value="DUF3403"/>
    <property type="match status" value="1"/>
</dbReference>
<organism evidence="22 23">
    <name type="scientific">Morus notabilis</name>
    <dbReference type="NCBI Taxonomy" id="981085"/>
    <lineage>
        <taxon>Eukaryota</taxon>
        <taxon>Viridiplantae</taxon>
        <taxon>Streptophyta</taxon>
        <taxon>Embryophyta</taxon>
        <taxon>Tracheophyta</taxon>
        <taxon>Spermatophyta</taxon>
        <taxon>Magnoliopsida</taxon>
        <taxon>eudicotyledons</taxon>
        <taxon>Gunneridae</taxon>
        <taxon>Pentapetalae</taxon>
        <taxon>rosids</taxon>
        <taxon>fabids</taxon>
        <taxon>Rosales</taxon>
        <taxon>Moraceae</taxon>
        <taxon>Moreae</taxon>
        <taxon>Morus</taxon>
    </lineage>
</organism>
<feature type="signal peptide" evidence="18">
    <location>
        <begin position="1"/>
        <end position="25"/>
    </location>
</feature>
<comment type="similarity">
    <text evidence="16">Belongs to the protein kinase superfamily. Ser/Thr protein kinase family.</text>
</comment>
<evidence type="ECO:0000256" key="9">
    <source>
        <dbReference type="ARBA" id="ARBA00022840"/>
    </source>
</evidence>
<dbReference type="FunFam" id="1.10.510.10:FF:000060">
    <property type="entry name" value="G-type lectin S-receptor-like serine/threonine-protein kinase"/>
    <property type="match status" value="1"/>
</dbReference>
<keyword evidence="8 16" id="KW-0418">Kinase</keyword>
<dbReference type="eggNOG" id="ENOG502QSWF">
    <property type="taxonomic scope" value="Eukaryota"/>
</dbReference>
<dbReference type="GO" id="GO:0004674">
    <property type="term" value="F:protein serine/threonine kinase activity"/>
    <property type="evidence" value="ECO:0007669"/>
    <property type="project" value="UniProtKB-KW"/>
</dbReference>
<keyword evidence="10 17" id="KW-1133">Transmembrane helix</keyword>
<dbReference type="InterPro" id="IPR011009">
    <property type="entry name" value="Kinase-like_dom_sf"/>
</dbReference>
<dbReference type="InterPro" id="IPR001245">
    <property type="entry name" value="Ser-Thr/Tyr_kinase_cat_dom"/>
</dbReference>
<dbReference type="Pfam" id="PF01453">
    <property type="entry name" value="B_lectin"/>
    <property type="match status" value="1"/>
</dbReference>
<name>W9QJS9_9ROSA</name>
<feature type="domain" description="Bulb-type lectin" evidence="20">
    <location>
        <begin position="28"/>
        <end position="152"/>
    </location>
</feature>
<dbReference type="CDD" id="cd01098">
    <property type="entry name" value="PAN_AP_plant"/>
    <property type="match status" value="1"/>
</dbReference>
<comment type="subcellular location">
    <subcellularLocation>
        <location evidence="1">Cell membrane</location>
        <topology evidence="1">Single-pass type I membrane protein</topology>
    </subcellularLocation>
</comment>
<evidence type="ECO:0000256" key="13">
    <source>
        <dbReference type="ARBA" id="ARBA00023180"/>
    </source>
</evidence>
<dbReference type="InterPro" id="IPR001480">
    <property type="entry name" value="Bulb-type_lectin_dom"/>
</dbReference>
<dbReference type="Gene3D" id="2.90.10.10">
    <property type="entry name" value="Bulb-type lectin domain"/>
    <property type="match status" value="1"/>
</dbReference>
<dbReference type="SUPFAM" id="SSF51110">
    <property type="entry name" value="alpha-D-mannose-specific plant lectins"/>
    <property type="match status" value="1"/>
</dbReference>
<keyword evidence="11 17" id="KW-0472">Membrane</keyword>
<evidence type="ECO:0000256" key="10">
    <source>
        <dbReference type="ARBA" id="ARBA00022989"/>
    </source>
</evidence>
<dbReference type="SMART" id="SM00108">
    <property type="entry name" value="B_lectin"/>
    <property type="match status" value="1"/>
</dbReference>
<sequence length="820" mass="92140">MEAQLSTILISFVLSLLPLLQFSWAAHIDAITPDQQLKDDGNLTTLISPGQTFEIGFFSPPGNSKNRYLGMWYKRKPETIVWIANRNTPLTESNGEFAINEGKLVLLNSTRSVIWSPNVSSNVANGPIALLLDRGNLVLQEQENANSDIYLWQSFDYPTDTLLNGMKLGWDLNTGFERYLTSWKSADDPSSGDVTYRMNITSGLFQTSLKVDMTKKYRSGIWNGIRFSGVKEQLVLTVFNIVHVFDEDEAYLMVKRTDNSSISLVQLNYSGFLQHLVLLNETSKWTAMYTLPTDEQCDSYGYCGANAMCTSGQYPVLCDCLKGYTPSSEEEWRGLTWSKGCMRKTPLGCEKGEGFAKVAAVKLPNLLDFSFNKNMSLRECKEACLNNCSCIAYANSDITKGGSGCLRWFGDLIDIRDMPEKGSEQDLYIRLSAAEMKSIRDANKKKTLKVILSASLSSGAFIFCVAFLGIRWKMRKRVKGKSKDEDVDLPTFDLAAIVAATNNFSPANIIGAGGFGPVYKGKLSTGQDIAVKRLSKNSGQGLKEFKNEVELIVKLQHRNLVALLGCCIQKEEKILIYEYMPNKSLDHYIFDGKRCTTLPWHKHFNIIRGIARGLLYLHQDSKLRIVHRDLKASNILLDNNLDPKISDFGLARIFGDDDREEKTKRIVGTYGYISPEYVIDGKFSVKSDVFSFGVVMLETVSGKKNRSFNHKNHQHNLLGHAWLLWNQGKALDLMNVCFNDSYVESQVLRCIQVGLLCVQKFPYDRPTMSSVVFMLENEGSILPQPKEPGFFMERSSMEEGSTSEYSRSENIVTVTLPSGR</sequence>
<dbReference type="PANTHER" id="PTHR27002:SF214">
    <property type="entry name" value="RECEPTOR-LIKE SERINE_THREONINE-PROTEIN KINASE"/>
    <property type="match status" value="1"/>
</dbReference>
<dbReference type="EC" id="2.7.11.1" evidence="16"/>
<accession>W9QJS9</accession>
<evidence type="ECO:0000259" key="19">
    <source>
        <dbReference type="PROSITE" id="PS50011"/>
    </source>
</evidence>
<dbReference type="GO" id="GO:0005886">
    <property type="term" value="C:plasma membrane"/>
    <property type="evidence" value="ECO:0007669"/>
    <property type="project" value="UniProtKB-SubCell"/>
</dbReference>
<evidence type="ECO:0000256" key="2">
    <source>
        <dbReference type="ARBA" id="ARBA00022475"/>
    </source>
</evidence>